<evidence type="ECO:0000256" key="2">
    <source>
        <dbReference type="ARBA" id="ARBA00022525"/>
    </source>
</evidence>
<keyword evidence="14" id="KW-0180">Complement pathway</keyword>
<feature type="binding site" evidence="20">
    <location>
        <position position="134"/>
    </location>
    <ligand>
        <name>Ca(2+)</name>
        <dbReference type="ChEBI" id="CHEBI:29108"/>
        <label>1</label>
    </ligand>
</feature>
<comment type="subcellular location">
    <subcellularLocation>
        <location evidence="1">Secreted</location>
    </subcellularLocation>
</comment>
<feature type="binding site" evidence="20">
    <location>
        <position position="295"/>
    </location>
    <ligand>
        <name>Ca(2+)</name>
        <dbReference type="ChEBI" id="CHEBI:29108"/>
        <label>3</label>
    </ligand>
</feature>
<evidence type="ECO:0000256" key="1">
    <source>
        <dbReference type="ARBA" id="ARBA00004613"/>
    </source>
</evidence>
<feature type="disulfide bond" evidence="18">
    <location>
        <begin position="156"/>
        <end position="167"/>
    </location>
</feature>
<dbReference type="FunFam" id="2.60.120.290:FF:000012">
    <property type="entry name" value="mannan-binding lectin serine protease 1 isoform X1"/>
    <property type="match status" value="1"/>
</dbReference>
<feature type="binding site" evidence="20">
    <location>
        <position position="169"/>
    </location>
    <ligand>
        <name>Ca(2+)</name>
        <dbReference type="ChEBI" id="CHEBI:29108"/>
        <label>2</label>
    </ligand>
</feature>
<evidence type="ECO:0000256" key="20">
    <source>
        <dbReference type="PIRSR" id="PIRSR001155-4"/>
    </source>
</evidence>
<dbReference type="CDD" id="cd00190">
    <property type="entry name" value="Tryp_SPc"/>
    <property type="match status" value="1"/>
</dbReference>
<keyword evidence="2" id="KW-0964">Secreted</keyword>
<dbReference type="SUPFAM" id="SSF49854">
    <property type="entry name" value="Spermadhesin, CUB domain"/>
    <property type="match status" value="2"/>
</dbReference>
<dbReference type="Gene3D" id="2.40.10.10">
    <property type="entry name" value="Trypsin-like serine proteases"/>
    <property type="match status" value="1"/>
</dbReference>
<feature type="disulfide bond" evidence="18 23">
    <location>
        <begin position="398"/>
        <end position="425"/>
    </location>
</feature>
<proteinExistence type="predicted"/>
<dbReference type="InterPro" id="IPR033116">
    <property type="entry name" value="TRYPSIN_SER"/>
</dbReference>
<evidence type="ECO:0000256" key="4">
    <source>
        <dbReference type="ARBA" id="ARBA00022588"/>
    </source>
</evidence>
<keyword evidence="15 18" id="KW-1015">Disulfide bond</keyword>
<dbReference type="FunFam" id="2.60.120.290:FF:000005">
    <property type="entry name" value="Procollagen C-endopeptidase enhancer 1"/>
    <property type="match status" value="1"/>
</dbReference>
<feature type="disulfide bond" evidence="18">
    <location>
        <begin position="163"/>
        <end position="176"/>
    </location>
</feature>
<dbReference type="GO" id="GO:0045087">
    <property type="term" value="P:innate immune response"/>
    <property type="evidence" value="ECO:0007669"/>
    <property type="project" value="UniProtKB-KW"/>
</dbReference>
<dbReference type="SMART" id="SM00179">
    <property type="entry name" value="EGF_CA"/>
    <property type="match status" value="1"/>
</dbReference>
<dbReference type="SMART" id="SM00032">
    <property type="entry name" value="CCP"/>
    <property type="match status" value="2"/>
</dbReference>
<dbReference type="InterPro" id="IPR000742">
    <property type="entry name" value="EGF"/>
</dbReference>
<feature type="active site" description="Charge relay system" evidence="17">
    <location>
        <position position="652"/>
    </location>
</feature>
<name>A0A8B8A0A1_ACAPL</name>
<accession>A0A8B8A0A1</accession>
<dbReference type="Pfam" id="PF00431">
    <property type="entry name" value="CUB"/>
    <property type="match status" value="2"/>
</dbReference>
<feature type="disulfide bond" evidence="18 21">
    <location>
        <begin position="195"/>
        <end position="222"/>
    </location>
</feature>
<evidence type="ECO:0000256" key="8">
    <source>
        <dbReference type="ARBA" id="ARBA00022729"/>
    </source>
</evidence>
<dbReference type="PROSITE" id="PS01187">
    <property type="entry name" value="EGF_CA"/>
    <property type="match status" value="1"/>
</dbReference>
<evidence type="ECO:0000259" key="28">
    <source>
        <dbReference type="PROSITE" id="PS50240"/>
    </source>
</evidence>
<comment type="PTM">
    <text evidence="19">The iron and 2-oxoglutarate dependent 3-hydroxylation of aspartate and asparagine is (R) stereospecific within EGF domains.</text>
</comment>
<feature type="modified residue" description="(3R)-3-hydroxyasparagine" evidence="19">
    <location>
        <position position="169"/>
    </location>
</feature>
<dbReference type="InterPro" id="IPR001881">
    <property type="entry name" value="EGF-like_Ca-bd_dom"/>
</dbReference>
<dbReference type="RefSeq" id="XP_022109261.1">
    <property type="nucleotide sequence ID" value="XM_022253569.1"/>
</dbReference>
<evidence type="ECO:0000256" key="18">
    <source>
        <dbReference type="PIRSR" id="PIRSR001155-2"/>
    </source>
</evidence>
<dbReference type="Gene3D" id="2.10.25.10">
    <property type="entry name" value="Laminin"/>
    <property type="match status" value="1"/>
</dbReference>
<organism evidence="30 31">
    <name type="scientific">Acanthaster planci</name>
    <name type="common">Crown-of-thorns starfish</name>
    <dbReference type="NCBI Taxonomy" id="133434"/>
    <lineage>
        <taxon>Eukaryota</taxon>
        <taxon>Metazoa</taxon>
        <taxon>Echinodermata</taxon>
        <taxon>Eleutherozoa</taxon>
        <taxon>Asterozoa</taxon>
        <taxon>Asteroidea</taxon>
        <taxon>Valvatacea</taxon>
        <taxon>Valvatida</taxon>
        <taxon>Acanthasteridae</taxon>
        <taxon>Acanthaster</taxon>
    </lineage>
</organism>
<dbReference type="SUPFAM" id="SSF57535">
    <property type="entry name" value="Complement control module/SCR domain"/>
    <property type="match status" value="1"/>
</dbReference>
<dbReference type="PANTHER" id="PTHR24255">
    <property type="entry name" value="COMPLEMENT COMPONENT 1, S SUBCOMPONENT-RELATED"/>
    <property type="match status" value="1"/>
</dbReference>
<dbReference type="SUPFAM" id="SSF50494">
    <property type="entry name" value="Trypsin-like serine proteases"/>
    <property type="match status" value="1"/>
</dbReference>
<feature type="disulfide bond" evidence="18">
    <location>
        <begin position="178"/>
        <end position="191"/>
    </location>
</feature>
<dbReference type="InterPro" id="IPR000859">
    <property type="entry name" value="CUB_dom"/>
</dbReference>
<feature type="binding site" evidence="20">
    <location>
        <position position="152"/>
    </location>
    <ligand>
        <name>Ca(2+)</name>
        <dbReference type="ChEBI" id="CHEBI:29108"/>
        <label>2</label>
    </ligand>
</feature>
<keyword evidence="10 24" id="KW-0378">Hydrolase</keyword>
<feature type="disulfide bond" evidence="18">
    <location>
        <begin position="623"/>
        <end position="637"/>
    </location>
</feature>
<evidence type="ECO:0000259" key="29">
    <source>
        <dbReference type="PROSITE" id="PS50923"/>
    </source>
</evidence>
<dbReference type="InterPro" id="IPR018097">
    <property type="entry name" value="EGF_Ca-bd_CS"/>
</dbReference>
<dbReference type="PANTHER" id="PTHR24255:SF38">
    <property type="entry name" value="MANNAN-BINDING LECTIN SERINE PROTEASE 1-LIKE"/>
    <property type="match status" value="1"/>
</dbReference>
<dbReference type="GO" id="GO:0005509">
    <property type="term" value="F:calcium ion binding"/>
    <property type="evidence" value="ECO:0007669"/>
    <property type="project" value="InterPro"/>
</dbReference>
<dbReference type="PIRSF" id="PIRSF001155">
    <property type="entry name" value="C1r_C1s_MASP"/>
    <property type="match status" value="1"/>
</dbReference>
<comment type="caution">
    <text evidence="22">Lacks conserved residue(s) required for the propagation of feature annotation.</text>
</comment>
<evidence type="ECO:0000313" key="30">
    <source>
        <dbReference type="Proteomes" id="UP000694845"/>
    </source>
</evidence>
<protein>
    <submittedName>
        <fullName evidence="31">Mannan-binding lectin serine protease 1-like</fullName>
    </submittedName>
</protein>
<feature type="domain" description="CUB" evidence="26">
    <location>
        <begin position="195"/>
        <end position="308"/>
    </location>
</feature>
<dbReference type="GO" id="GO:0006508">
    <property type="term" value="P:proteolysis"/>
    <property type="evidence" value="ECO:0007669"/>
    <property type="project" value="UniProtKB-KW"/>
</dbReference>
<keyword evidence="3 22" id="KW-0245">EGF-like domain</keyword>
<dbReference type="InterPro" id="IPR001314">
    <property type="entry name" value="Peptidase_S1A"/>
</dbReference>
<feature type="disulfide bond" description="Interchain (between heavy and light chains)" evidence="18">
    <location>
        <begin position="429"/>
        <end position="566"/>
    </location>
</feature>
<keyword evidence="7 20" id="KW-0479">Metal-binding</keyword>
<dbReference type="Pfam" id="PF07645">
    <property type="entry name" value="EGF_CA"/>
    <property type="match status" value="1"/>
</dbReference>
<evidence type="ECO:0000256" key="21">
    <source>
        <dbReference type="PROSITE-ProRule" id="PRU00059"/>
    </source>
</evidence>
<evidence type="ECO:0000259" key="26">
    <source>
        <dbReference type="PROSITE" id="PS01180"/>
    </source>
</evidence>
<dbReference type="GO" id="GO:0005615">
    <property type="term" value="C:extracellular space"/>
    <property type="evidence" value="ECO:0007669"/>
    <property type="project" value="TreeGrafter"/>
</dbReference>
<sequence>MANMAAASEGCPLFRWLPITVFLMALSVHACQASTIHLSGMHGMIASPGHPTPYEDDLDVEWLISVPDGYRVRLYMTAFDLEPGSIGCDHDYVMVSSGNDTFGTFCGRSGSRDSPGDQSLTSQSGEMQVLFHSDYSNEHRYTGFRAHYVADDINECEEISGVCDHFCHNYLGGYYCSCEFGYSLHEDQTSCQVHCSGILLQAASGEVTSPGYPLAYPRRSECDWLIRAEPGYVINLNFEDFDVEDHPDVRCPYDALTIIQDDQELGPFCGRRRSEWPEEMRADRQIRISFVSDESGNNRGFRARYNFTGKPCVALVAPSNGYVSVPSATVGNTAEYSCEEGFRVAGPAERACLPSGEWSGNEPQCEVVTCAQPGGIANGEVVVNDESLEYGISAVYTCDPLYEIRGLDTRSCRADGQWSGESPVCVPICGVSSIRPRKPPNSRIVGGREARTWSWPWAAHVVVRAPNFGIEYRPCGGSLISRNWVLTAAHCVTVKARPEIFGQIVPADTTLVTLGVHDITDSSGGVREVSEIVRAPSYDARSFDADVALLRLAEPVTLTDRIRPICVPTADTFVADSDYSLYEVEEIPDLEGVAIGWGQTGRDQPWSNVLMEVYLPIISRSQCEDAILSGLTDNMVCAGSSAGGRDTCFGDSGGPLMLKEATTGRYFAFGLVSWGEGNQCAQAGQYGVYAKVGNFENWIRETAQI</sequence>
<dbReference type="KEGG" id="aplc:110989287"/>
<keyword evidence="6 24" id="KW-0645">Protease</keyword>
<evidence type="ECO:0000256" key="13">
    <source>
        <dbReference type="ARBA" id="ARBA00022859"/>
    </source>
</evidence>
<feature type="active site" description="Charge relay system" evidence="17">
    <location>
        <position position="490"/>
    </location>
</feature>
<dbReference type="SMART" id="SM00020">
    <property type="entry name" value="Tryp_SPc"/>
    <property type="match status" value="1"/>
</dbReference>
<feature type="binding site" evidence="20">
    <location>
        <position position="82"/>
    </location>
    <ligand>
        <name>Ca(2+)</name>
        <dbReference type="ChEBI" id="CHEBI:29108"/>
        <label>1</label>
    </ligand>
</feature>
<evidence type="ECO:0000256" key="3">
    <source>
        <dbReference type="ARBA" id="ARBA00022536"/>
    </source>
</evidence>
<dbReference type="InterPro" id="IPR049883">
    <property type="entry name" value="NOTCH1_EGF-like"/>
</dbReference>
<feature type="binding site" evidence="20">
    <location>
        <position position="244"/>
    </location>
    <ligand>
        <name>Ca(2+)</name>
        <dbReference type="ChEBI" id="CHEBI:29108"/>
        <label>3</label>
    </ligand>
</feature>
<evidence type="ECO:0000256" key="24">
    <source>
        <dbReference type="RuleBase" id="RU363034"/>
    </source>
</evidence>
<dbReference type="InterPro" id="IPR000436">
    <property type="entry name" value="Sushi_SCR_CCP_dom"/>
</dbReference>
<feature type="domain" description="Sushi" evidence="29">
    <location>
        <begin position="310"/>
        <end position="367"/>
    </location>
</feature>
<keyword evidence="11 24" id="KW-0720">Serine protease</keyword>
<dbReference type="PRINTS" id="PR00722">
    <property type="entry name" value="CHYMOTRYPSIN"/>
</dbReference>
<dbReference type="PROSITE" id="PS00134">
    <property type="entry name" value="TRYPSIN_HIS"/>
    <property type="match status" value="1"/>
</dbReference>
<evidence type="ECO:0000256" key="17">
    <source>
        <dbReference type="PIRSR" id="PIRSR001155-1"/>
    </source>
</evidence>
<feature type="disulfide bond" evidence="18">
    <location>
        <begin position="88"/>
        <end position="106"/>
    </location>
</feature>
<feature type="disulfide bond" evidence="18">
    <location>
        <begin position="312"/>
        <end position="352"/>
    </location>
</feature>
<feature type="disulfide bond" evidence="18">
    <location>
        <begin position="251"/>
        <end position="269"/>
    </location>
</feature>
<evidence type="ECO:0000313" key="31">
    <source>
        <dbReference type="RefSeq" id="XP_022109261.1"/>
    </source>
</evidence>
<dbReference type="PROSITE" id="PS50240">
    <property type="entry name" value="TRYPSIN_DOM"/>
    <property type="match status" value="1"/>
</dbReference>
<dbReference type="PROSITE" id="PS50923">
    <property type="entry name" value="SUSHI"/>
    <property type="match status" value="2"/>
</dbReference>
<feature type="disulfide bond" evidence="18 23">
    <location>
        <begin position="338"/>
        <end position="365"/>
    </location>
</feature>
<feature type="binding site" evidence="20">
    <location>
        <position position="173"/>
    </location>
    <ligand>
        <name>Ca(2+)</name>
        <dbReference type="ChEBI" id="CHEBI:29108"/>
        <label>2</label>
    </ligand>
</feature>
<dbReference type="SUPFAM" id="SSF57196">
    <property type="entry name" value="EGF/Laminin"/>
    <property type="match status" value="1"/>
</dbReference>
<evidence type="ECO:0000256" key="9">
    <source>
        <dbReference type="ARBA" id="ARBA00022737"/>
    </source>
</evidence>
<dbReference type="InterPro" id="IPR024175">
    <property type="entry name" value="Pept_S1A_C1r/C1S/mannan-bd"/>
</dbReference>
<keyword evidence="9" id="KW-0677">Repeat</keyword>
<feature type="disulfide bond" evidence="18">
    <location>
        <begin position="648"/>
        <end position="680"/>
    </location>
</feature>
<feature type="domain" description="Sushi" evidence="29">
    <location>
        <begin position="368"/>
        <end position="427"/>
    </location>
</feature>
<feature type="domain" description="Peptidase S1" evidence="28">
    <location>
        <begin position="444"/>
        <end position="704"/>
    </location>
</feature>
<dbReference type="PROSITE" id="PS01186">
    <property type="entry name" value="EGF_2"/>
    <property type="match status" value="1"/>
</dbReference>
<feature type="disulfide bond" evidence="18">
    <location>
        <begin position="370"/>
        <end position="412"/>
    </location>
</feature>
<dbReference type="CDD" id="cd00041">
    <property type="entry name" value="CUB"/>
    <property type="match status" value="2"/>
</dbReference>
<dbReference type="Gene3D" id="2.60.120.290">
    <property type="entry name" value="Spermadhesin, CUB domain"/>
    <property type="match status" value="2"/>
</dbReference>
<keyword evidence="16 19" id="KW-0379">Hydroxylation</keyword>
<dbReference type="FunFam" id="2.40.10.10:FF:000120">
    <property type="entry name" value="Putative serine protease"/>
    <property type="match status" value="1"/>
</dbReference>
<evidence type="ECO:0000256" key="5">
    <source>
        <dbReference type="ARBA" id="ARBA00022659"/>
    </source>
</evidence>
<keyword evidence="13" id="KW-0391">Immunity</keyword>
<dbReference type="InterPro" id="IPR018114">
    <property type="entry name" value="TRYPSIN_HIS"/>
</dbReference>
<feature type="domain" description="EGF-like" evidence="27">
    <location>
        <begin position="152"/>
        <end position="192"/>
    </location>
</feature>
<dbReference type="GO" id="GO:0006956">
    <property type="term" value="P:complement activation"/>
    <property type="evidence" value="ECO:0007669"/>
    <property type="project" value="InterPro"/>
</dbReference>
<keyword evidence="8 25" id="KW-0732">Signal</keyword>
<feature type="binding site" evidence="20">
    <location>
        <position position="91"/>
    </location>
    <ligand>
        <name>Ca(2+)</name>
        <dbReference type="ChEBI" id="CHEBI:29108"/>
        <label>1</label>
    </ligand>
</feature>
<dbReference type="GO" id="GO:0004252">
    <property type="term" value="F:serine-type endopeptidase activity"/>
    <property type="evidence" value="ECO:0007669"/>
    <property type="project" value="InterPro"/>
</dbReference>
<dbReference type="Pfam" id="PF00084">
    <property type="entry name" value="Sushi"/>
    <property type="match status" value="2"/>
</dbReference>
<dbReference type="Pfam" id="PF00089">
    <property type="entry name" value="Trypsin"/>
    <property type="match status" value="1"/>
</dbReference>
<feature type="binding site" evidence="20">
    <location>
        <position position="254"/>
    </location>
    <ligand>
        <name>Ca(2+)</name>
        <dbReference type="ChEBI" id="CHEBI:29108"/>
        <label>3</label>
    </ligand>
</feature>
<dbReference type="SMART" id="SM00042">
    <property type="entry name" value="CUB"/>
    <property type="match status" value="2"/>
</dbReference>
<keyword evidence="12 20" id="KW-0106">Calcium</keyword>
<dbReference type="OMA" id="RQIRISF"/>
<dbReference type="PROSITE" id="PS00135">
    <property type="entry name" value="TRYPSIN_SER"/>
    <property type="match status" value="1"/>
</dbReference>
<dbReference type="CDD" id="cd00033">
    <property type="entry name" value="CCP"/>
    <property type="match status" value="2"/>
</dbReference>
<feature type="signal peptide" evidence="25">
    <location>
        <begin position="1"/>
        <end position="33"/>
    </location>
</feature>
<dbReference type="InterPro" id="IPR035914">
    <property type="entry name" value="Sperma_CUB_dom_sf"/>
</dbReference>
<dbReference type="InterPro" id="IPR009003">
    <property type="entry name" value="Peptidase_S1_PA"/>
</dbReference>
<feature type="domain" description="CUB" evidence="26">
    <location>
        <begin position="31"/>
        <end position="151"/>
    </location>
</feature>
<evidence type="ECO:0000256" key="23">
    <source>
        <dbReference type="PROSITE-ProRule" id="PRU00302"/>
    </source>
</evidence>
<dbReference type="InterPro" id="IPR043504">
    <property type="entry name" value="Peptidase_S1_PA_chymotrypsin"/>
</dbReference>
<evidence type="ECO:0000259" key="27">
    <source>
        <dbReference type="PROSITE" id="PS50026"/>
    </source>
</evidence>
<evidence type="ECO:0000256" key="19">
    <source>
        <dbReference type="PIRSR" id="PIRSR001155-3"/>
    </source>
</evidence>
<keyword evidence="30" id="KW-1185">Reference proteome</keyword>
<dbReference type="InterPro" id="IPR000152">
    <property type="entry name" value="EGF-type_Asp/Asn_hydroxyl_site"/>
</dbReference>
<keyword evidence="5 23" id="KW-0768">Sushi</keyword>
<evidence type="ECO:0000256" key="25">
    <source>
        <dbReference type="SAM" id="SignalP"/>
    </source>
</evidence>
<feature type="active site" description="Charge relay system" evidence="17">
    <location>
        <position position="546"/>
    </location>
</feature>
<evidence type="ECO:0000256" key="22">
    <source>
        <dbReference type="PROSITE-ProRule" id="PRU00076"/>
    </source>
</evidence>
<keyword evidence="4" id="KW-0399">Innate immunity</keyword>
<evidence type="ECO:0000256" key="7">
    <source>
        <dbReference type="ARBA" id="ARBA00022723"/>
    </source>
</evidence>
<dbReference type="InterPro" id="IPR035976">
    <property type="entry name" value="Sushi/SCR/CCP_sf"/>
</dbReference>
<dbReference type="PROSITE" id="PS01180">
    <property type="entry name" value="CUB"/>
    <property type="match status" value="2"/>
</dbReference>
<dbReference type="GeneID" id="110989287"/>
<feature type="chain" id="PRO_5034522297" evidence="25">
    <location>
        <begin position="34"/>
        <end position="705"/>
    </location>
</feature>
<evidence type="ECO:0000256" key="11">
    <source>
        <dbReference type="ARBA" id="ARBA00022825"/>
    </source>
</evidence>
<evidence type="ECO:0000256" key="16">
    <source>
        <dbReference type="ARBA" id="ARBA00023278"/>
    </source>
</evidence>
<dbReference type="FunFam" id="2.10.25.10:FF:000059">
    <property type="entry name" value="Mannan-binding lectin serine protease 1"/>
    <property type="match status" value="1"/>
</dbReference>
<gene>
    <name evidence="31" type="primary">LOC110989287</name>
</gene>
<evidence type="ECO:0000256" key="10">
    <source>
        <dbReference type="ARBA" id="ARBA00022801"/>
    </source>
</evidence>
<feature type="binding site" evidence="20">
    <location>
        <position position="293"/>
    </location>
    <ligand>
        <name>Ca(2+)</name>
        <dbReference type="ChEBI" id="CHEBI:29108"/>
        <label>3</label>
    </ligand>
</feature>
<evidence type="ECO:0000256" key="6">
    <source>
        <dbReference type="ARBA" id="ARBA00022670"/>
    </source>
</evidence>
<dbReference type="AlphaFoldDB" id="A0A8B8A0A1"/>
<evidence type="ECO:0000256" key="15">
    <source>
        <dbReference type="ARBA" id="ARBA00023157"/>
    </source>
</evidence>
<feature type="binding site" evidence="20">
    <location>
        <position position="155"/>
    </location>
    <ligand>
        <name>Ca(2+)</name>
        <dbReference type="ChEBI" id="CHEBI:29108"/>
        <label>2</label>
    </ligand>
</feature>
<dbReference type="Proteomes" id="UP000694845">
    <property type="component" value="Unplaced"/>
</dbReference>
<evidence type="ECO:0000256" key="14">
    <source>
        <dbReference type="ARBA" id="ARBA00022875"/>
    </source>
</evidence>
<dbReference type="OrthoDB" id="9985152at2759"/>
<dbReference type="Gene3D" id="2.10.70.10">
    <property type="entry name" value="Complement Module, domain 1"/>
    <property type="match status" value="2"/>
</dbReference>
<feature type="binding site" evidence="20">
    <location>
        <position position="136"/>
    </location>
    <ligand>
        <name>Ca(2+)</name>
        <dbReference type="ChEBI" id="CHEBI:29108"/>
        <label>1</label>
    </ligand>
</feature>
<dbReference type="PROSITE" id="PS50026">
    <property type="entry name" value="EGF_3"/>
    <property type="match status" value="1"/>
</dbReference>
<dbReference type="CDD" id="cd00054">
    <property type="entry name" value="EGF_CA"/>
    <property type="match status" value="1"/>
</dbReference>
<dbReference type="PROSITE" id="PS00010">
    <property type="entry name" value="ASX_HYDROXYL"/>
    <property type="match status" value="1"/>
</dbReference>
<evidence type="ECO:0000256" key="12">
    <source>
        <dbReference type="ARBA" id="ARBA00022837"/>
    </source>
</evidence>
<dbReference type="InterPro" id="IPR001254">
    <property type="entry name" value="Trypsin_dom"/>
</dbReference>
<reference evidence="31" key="1">
    <citation type="submission" date="2025-08" db="UniProtKB">
        <authorList>
            <consortium name="RefSeq"/>
        </authorList>
    </citation>
    <scope>IDENTIFICATION</scope>
</reference>
<feature type="binding site" evidence="20">
    <location>
        <position position="170"/>
    </location>
    <ligand>
        <name>Ca(2+)</name>
        <dbReference type="ChEBI" id="CHEBI:29108"/>
        <label>2</label>
    </ligand>
</feature>